<keyword evidence="3" id="KW-0804">Transcription</keyword>
<dbReference type="PROSITE" id="PS01124">
    <property type="entry name" value="HTH_ARAC_FAMILY_2"/>
    <property type="match status" value="1"/>
</dbReference>
<accession>I2GGK1</accession>
<dbReference type="AlphaFoldDB" id="I2GGK1"/>
<evidence type="ECO:0000313" key="6">
    <source>
        <dbReference type="Proteomes" id="UP000009309"/>
    </source>
</evidence>
<keyword evidence="6" id="KW-1185">Reference proteome</keyword>
<name>I2GGK1_9BACT</name>
<sequence length="308" mass="35623">MPTRKPIRLKTITEAHQLSGLANPEHPLISIVDYTDLQSSTSNNVDINQGLLLDFYYITLKKGFKNKLYYGQQTYDFDEGMLYFVAPNQLIRGAGASPEDDLSGWILLVHPDLLWGTSLASKIKNYEFFNYAINEALFLSDKERTIINDIIKHIRIEYFSNIDRFSQDIIVSHLETLLTYAERFYQRQFITRKINNHQILARLEELLSDYFNDEELSTKGLPTVQYISKSLHISQSYLRGLLKSLTGQTTQQLIHEKLIDKAKEKLSTTELTVSEIAYELGFEHSQSFNKLFKAKTNQSPLEFRASFN</sequence>
<dbReference type="PANTHER" id="PTHR43280:SF32">
    <property type="entry name" value="TRANSCRIPTIONAL REGULATORY PROTEIN"/>
    <property type="match status" value="1"/>
</dbReference>
<dbReference type="PANTHER" id="PTHR43280">
    <property type="entry name" value="ARAC-FAMILY TRANSCRIPTIONAL REGULATOR"/>
    <property type="match status" value="1"/>
</dbReference>
<dbReference type="STRING" id="1185876.BN8_02086"/>
<dbReference type="Pfam" id="PF12833">
    <property type="entry name" value="HTH_18"/>
    <property type="match status" value="1"/>
</dbReference>
<keyword evidence="2" id="KW-0238">DNA-binding</keyword>
<dbReference type="SMART" id="SM00342">
    <property type="entry name" value="HTH_ARAC"/>
    <property type="match status" value="1"/>
</dbReference>
<organism evidence="5 6">
    <name type="scientific">Fibrisoma limi BUZ 3</name>
    <dbReference type="NCBI Taxonomy" id="1185876"/>
    <lineage>
        <taxon>Bacteria</taxon>
        <taxon>Pseudomonadati</taxon>
        <taxon>Bacteroidota</taxon>
        <taxon>Cytophagia</taxon>
        <taxon>Cytophagales</taxon>
        <taxon>Spirosomataceae</taxon>
        <taxon>Fibrisoma</taxon>
    </lineage>
</organism>
<evidence type="ECO:0000313" key="5">
    <source>
        <dbReference type="EMBL" id="CCH53026.1"/>
    </source>
</evidence>
<evidence type="ECO:0000256" key="1">
    <source>
        <dbReference type="ARBA" id="ARBA00023015"/>
    </source>
</evidence>
<keyword evidence="1" id="KW-0805">Transcription regulation</keyword>
<reference evidence="5 6" key="1">
    <citation type="journal article" date="2012" name="J. Bacteriol.">
        <title>Genome Sequence of the Filamentous Bacterium Fibrisoma limi BUZ 3T.</title>
        <authorList>
            <person name="Filippini M."/>
            <person name="Qi W."/>
            <person name="Jaenicke S."/>
            <person name="Goesmann A."/>
            <person name="Smits T.H."/>
            <person name="Bagheri H.C."/>
        </authorList>
    </citation>
    <scope>NUCLEOTIDE SEQUENCE [LARGE SCALE GENOMIC DNA]</scope>
    <source>
        <strain evidence="6">BUZ 3T</strain>
    </source>
</reference>
<dbReference type="OrthoDB" id="643086at2"/>
<protein>
    <submittedName>
        <fullName evidence="5">Transcriptional regulator, AraC family</fullName>
    </submittedName>
</protein>
<dbReference type="RefSeq" id="WP_009281610.1">
    <property type="nucleotide sequence ID" value="NZ_CAIT01000006.1"/>
</dbReference>
<feature type="domain" description="HTH araC/xylS-type" evidence="4">
    <location>
        <begin position="201"/>
        <end position="306"/>
    </location>
</feature>
<dbReference type="GO" id="GO:0043565">
    <property type="term" value="F:sequence-specific DNA binding"/>
    <property type="evidence" value="ECO:0007669"/>
    <property type="project" value="InterPro"/>
</dbReference>
<dbReference type="Gene3D" id="1.10.10.60">
    <property type="entry name" value="Homeodomain-like"/>
    <property type="match status" value="1"/>
</dbReference>
<evidence type="ECO:0000259" key="4">
    <source>
        <dbReference type="PROSITE" id="PS01124"/>
    </source>
</evidence>
<dbReference type="eggNOG" id="COG2207">
    <property type="taxonomic scope" value="Bacteria"/>
</dbReference>
<dbReference type="SUPFAM" id="SSF46689">
    <property type="entry name" value="Homeodomain-like"/>
    <property type="match status" value="1"/>
</dbReference>
<dbReference type="InterPro" id="IPR009057">
    <property type="entry name" value="Homeodomain-like_sf"/>
</dbReference>
<evidence type="ECO:0000256" key="3">
    <source>
        <dbReference type="ARBA" id="ARBA00023163"/>
    </source>
</evidence>
<dbReference type="EMBL" id="CAIT01000006">
    <property type="protein sequence ID" value="CCH53026.1"/>
    <property type="molecule type" value="Genomic_DNA"/>
</dbReference>
<gene>
    <name evidence="5" type="ORF">BN8_02086</name>
</gene>
<comment type="caution">
    <text evidence="5">The sequence shown here is derived from an EMBL/GenBank/DDBJ whole genome shotgun (WGS) entry which is preliminary data.</text>
</comment>
<dbReference type="GO" id="GO:0003700">
    <property type="term" value="F:DNA-binding transcription factor activity"/>
    <property type="evidence" value="ECO:0007669"/>
    <property type="project" value="InterPro"/>
</dbReference>
<dbReference type="Proteomes" id="UP000009309">
    <property type="component" value="Unassembled WGS sequence"/>
</dbReference>
<evidence type="ECO:0000256" key="2">
    <source>
        <dbReference type="ARBA" id="ARBA00023125"/>
    </source>
</evidence>
<dbReference type="InterPro" id="IPR018060">
    <property type="entry name" value="HTH_AraC"/>
</dbReference>
<proteinExistence type="predicted"/>